<dbReference type="Pfam" id="PF00107">
    <property type="entry name" value="ADH_zinc_N"/>
    <property type="match status" value="1"/>
</dbReference>
<dbReference type="Pfam" id="PF08240">
    <property type="entry name" value="ADH_N"/>
    <property type="match status" value="1"/>
</dbReference>
<dbReference type="GO" id="GO:0008270">
    <property type="term" value="F:zinc ion binding"/>
    <property type="evidence" value="ECO:0007669"/>
    <property type="project" value="InterPro"/>
</dbReference>
<accession>A0AAV3S1P0</accession>
<evidence type="ECO:0000313" key="9">
    <source>
        <dbReference type="Proteomes" id="UP001454036"/>
    </source>
</evidence>
<evidence type="ECO:0000256" key="5">
    <source>
        <dbReference type="ARBA" id="ARBA00023002"/>
    </source>
</evidence>
<organism evidence="8 9">
    <name type="scientific">Lithospermum erythrorhizon</name>
    <name type="common">Purple gromwell</name>
    <name type="synonym">Lithospermum officinale var. erythrorhizon</name>
    <dbReference type="NCBI Taxonomy" id="34254"/>
    <lineage>
        <taxon>Eukaryota</taxon>
        <taxon>Viridiplantae</taxon>
        <taxon>Streptophyta</taxon>
        <taxon>Embryophyta</taxon>
        <taxon>Tracheophyta</taxon>
        <taxon>Spermatophyta</taxon>
        <taxon>Magnoliopsida</taxon>
        <taxon>eudicotyledons</taxon>
        <taxon>Gunneridae</taxon>
        <taxon>Pentapetalae</taxon>
        <taxon>asterids</taxon>
        <taxon>lamiids</taxon>
        <taxon>Boraginales</taxon>
        <taxon>Boraginaceae</taxon>
        <taxon>Boraginoideae</taxon>
        <taxon>Lithospermeae</taxon>
        <taxon>Lithospermum</taxon>
    </lineage>
</organism>
<dbReference type="SUPFAM" id="SSF50129">
    <property type="entry name" value="GroES-like"/>
    <property type="match status" value="1"/>
</dbReference>
<comment type="caution">
    <text evidence="8">The sequence shown here is derived from an EMBL/GenBank/DDBJ whole genome shotgun (WGS) entry which is preliminary data.</text>
</comment>
<keyword evidence="4 6" id="KW-0862">Zinc</keyword>
<evidence type="ECO:0000256" key="6">
    <source>
        <dbReference type="RuleBase" id="RU361277"/>
    </source>
</evidence>
<dbReference type="FunFam" id="3.40.50.720:FF:000022">
    <property type="entry name" value="Cinnamyl alcohol dehydrogenase"/>
    <property type="match status" value="1"/>
</dbReference>
<dbReference type="AlphaFoldDB" id="A0AAV3S1P0"/>
<dbReference type="Gene3D" id="3.40.50.720">
    <property type="entry name" value="NAD(P)-binding Rossmann-like Domain"/>
    <property type="match status" value="1"/>
</dbReference>
<dbReference type="GO" id="GO:0016616">
    <property type="term" value="F:oxidoreductase activity, acting on the CH-OH group of donors, NAD or NADP as acceptor"/>
    <property type="evidence" value="ECO:0007669"/>
    <property type="project" value="InterPro"/>
</dbReference>
<dbReference type="InterPro" id="IPR020843">
    <property type="entry name" value="ER"/>
</dbReference>
<evidence type="ECO:0000256" key="1">
    <source>
        <dbReference type="ARBA" id="ARBA00001947"/>
    </source>
</evidence>
<sequence length="352" mass="38363">MENSHKALGWAARDTSGTLSPFDFSRRATGDNDVQLKVMYCGVCHSDLHMLKNEWKMTRYPVVPGHEIVGVVTEIGKNIKKVKVGDKVGVGVIVGSCHKCDNCANDQENYCPQNIQTYNSIDVDGTITYGGYSDIMVANEHFVIRWPDSMPMEYAPLLCAGITTYSPLRHFGLDKSGQRVGIVGLGGLGHMAVKFAKAFGAKVTVISTTIAKKQEAIGNLGADEFVISKDPEQMRAIAGTLDGIIDTVSAKHPLAPLLMLLKTDGRLVMVGLPENPLEFPAFALLSGRRTIAGSAFGGLKETQEMIDFAAKHSIFPEIEIIPVDYVNKAMDRLLKSDVKYRFVLDVANTLKA</sequence>
<dbReference type="InterPro" id="IPR047109">
    <property type="entry name" value="CAD-like"/>
</dbReference>
<evidence type="ECO:0000313" key="8">
    <source>
        <dbReference type="EMBL" id="GAA0186825.1"/>
    </source>
</evidence>
<reference evidence="8 9" key="1">
    <citation type="submission" date="2024-01" db="EMBL/GenBank/DDBJ databases">
        <title>The complete chloroplast genome sequence of Lithospermum erythrorhizon: insights into the phylogenetic relationship among Boraginaceae species and the maternal lineages of purple gromwells.</title>
        <authorList>
            <person name="Okada T."/>
            <person name="Watanabe K."/>
        </authorList>
    </citation>
    <scope>NUCLEOTIDE SEQUENCE [LARGE SCALE GENOMIC DNA]</scope>
</reference>
<gene>
    <name evidence="8" type="ORF">LIER_34113</name>
</gene>
<comment type="similarity">
    <text evidence="2 6">Belongs to the zinc-containing alcohol dehydrogenase family.</text>
</comment>
<proteinExistence type="inferred from homology"/>
<keyword evidence="3 6" id="KW-0479">Metal-binding</keyword>
<name>A0AAV3S1P0_LITER</name>
<protein>
    <submittedName>
        <fullName evidence="8">Oxidoreductase</fullName>
    </submittedName>
</protein>
<dbReference type="Proteomes" id="UP001454036">
    <property type="component" value="Unassembled WGS sequence"/>
</dbReference>
<dbReference type="FunFam" id="3.90.180.10:FF:000100">
    <property type="entry name" value="Putative cinnamyl alcohol dehydrogenase 6"/>
    <property type="match status" value="1"/>
</dbReference>
<feature type="domain" description="Enoyl reductase (ER)" evidence="7">
    <location>
        <begin position="17"/>
        <end position="344"/>
    </location>
</feature>
<dbReference type="InterPro" id="IPR013154">
    <property type="entry name" value="ADH-like_N"/>
</dbReference>
<evidence type="ECO:0000256" key="3">
    <source>
        <dbReference type="ARBA" id="ARBA00022723"/>
    </source>
</evidence>
<keyword evidence="5" id="KW-0560">Oxidoreductase</keyword>
<evidence type="ECO:0000256" key="4">
    <source>
        <dbReference type="ARBA" id="ARBA00022833"/>
    </source>
</evidence>
<dbReference type="GO" id="GO:0009809">
    <property type="term" value="P:lignin biosynthetic process"/>
    <property type="evidence" value="ECO:0007669"/>
    <property type="project" value="UniProtKB-ARBA"/>
</dbReference>
<dbReference type="Gene3D" id="3.90.180.10">
    <property type="entry name" value="Medium-chain alcohol dehydrogenases, catalytic domain"/>
    <property type="match status" value="1"/>
</dbReference>
<dbReference type="SUPFAM" id="SSF51735">
    <property type="entry name" value="NAD(P)-binding Rossmann-fold domains"/>
    <property type="match status" value="1"/>
</dbReference>
<dbReference type="SMART" id="SM00829">
    <property type="entry name" value="PKS_ER"/>
    <property type="match status" value="1"/>
</dbReference>
<dbReference type="CDD" id="cd05283">
    <property type="entry name" value="CAD1"/>
    <property type="match status" value="1"/>
</dbReference>
<dbReference type="PROSITE" id="PS00059">
    <property type="entry name" value="ADH_ZINC"/>
    <property type="match status" value="1"/>
</dbReference>
<dbReference type="FunFam" id="3.90.180.10:FF:000004">
    <property type="entry name" value="probable cinnamyl alcohol dehydrogenase"/>
    <property type="match status" value="1"/>
</dbReference>
<dbReference type="InterPro" id="IPR013149">
    <property type="entry name" value="ADH-like_C"/>
</dbReference>
<dbReference type="InterPro" id="IPR011032">
    <property type="entry name" value="GroES-like_sf"/>
</dbReference>
<dbReference type="EMBL" id="BAABME010014068">
    <property type="protein sequence ID" value="GAA0186825.1"/>
    <property type="molecule type" value="Genomic_DNA"/>
</dbReference>
<dbReference type="InterPro" id="IPR036291">
    <property type="entry name" value="NAD(P)-bd_dom_sf"/>
</dbReference>
<dbReference type="InterPro" id="IPR002328">
    <property type="entry name" value="ADH_Zn_CS"/>
</dbReference>
<evidence type="ECO:0000256" key="2">
    <source>
        <dbReference type="ARBA" id="ARBA00008072"/>
    </source>
</evidence>
<comment type="cofactor">
    <cofactor evidence="1 6">
        <name>Zn(2+)</name>
        <dbReference type="ChEBI" id="CHEBI:29105"/>
    </cofactor>
</comment>
<dbReference type="PANTHER" id="PTHR42683">
    <property type="entry name" value="ALDEHYDE REDUCTASE"/>
    <property type="match status" value="1"/>
</dbReference>
<evidence type="ECO:0000259" key="7">
    <source>
        <dbReference type="SMART" id="SM00829"/>
    </source>
</evidence>
<keyword evidence="9" id="KW-1185">Reference proteome</keyword>